<dbReference type="PANTHER" id="PTHR44019">
    <property type="entry name" value="WD REPEAT-CONTAINING PROTEIN 55"/>
    <property type="match status" value="1"/>
</dbReference>
<dbReference type="Proteomes" id="UP001597112">
    <property type="component" value="Unassembled WGS sequence"/>
</dbReference>
<dbReference type="InterPro" id="IPR050505">
    <property type="entry name" value="WDR55/POC1"/>
</dbReference>
<feature type="transmembrane region" description="Helical" evidence="6">
    <location>
        <begin position="513"/>
        <end position="534"/>
    </location>
</feature>
<evidence type="ECO:0000256" key="4">
    <source>
        <dbReference type="SAM" id="Coils"/>
    </source>
</evidence>
<dbReference type="SUPFAM" id="SSF52540">
    <property type="entry name" value="P-loop containing nucleoside triphosphate hydrolases"/>
    <property type="match status" value="1"/>
</dbReference>
<sequence>MHNQPYHKQRLEKDSSEIPNVQVEVENPFPGLRPFSIDDSHLFFGREGQIDEILFKLARNRFVTVMGYSGSGKSSLMACGLVPVLYGGFVTESGTEWNAITARPGSAPIHSLVEAILEYMVKHHHIPVSEASVHRPMINSILRSGPQGLLEVSKYIQRNTSENIFFLIDQFEEIFRYRDHVDSDIQNDAQLYVSMFMTAVQQREVPIYVALAMRSDFIGECSIFPGLTKLINSSNYLIPQMMREQKKAAIEGPIAVAGGKISQRLVKRLLSDMGADQDQLPILQHALMRTWDYWLKNHETGEPVDIRHYTAIGKISEALSQHANEAFDELSLRSKAIAEVLFKSITEKNQENRGMRRPCQLALIAQLAEASEEEVIEVVEQFRKPGRSFLMPAAHIPLNGDSIIELSHESLIRIWNRLEVWVEDEFESATMYKRLSDAAAMYQIGKTGLWRTPDLQLALNWQKKQKPTREWAQRYDEAFERAIVFLDTSRITYEAELKNQEMMQRRVLRRTRATAIILGIAFLIAILFFVYAYLQKLQADADREYADIQKNEAQVQREEALKQKKEAEKQRTDAIAARDLADVYNKELQSTITQLETAKGDVERALVKARSEEQKAILANEEAQRNLDFANLKKDEADLNWLFAKNQLMLRVAQVLATKSVQEDDDKDLAALQAMQGHIFHRRYSGKKYDPYIYRGLYSALTKIIGSSYNAMKVQGPPRVHMRSLVVSEKDNSFFVSGADGRIYRGDYDKLNNSATGFATPYPSKVIALSKDESFLVNGSDSSFVQIYSLQSKAKPRVIKGFKGATNDMEFLPDNSGFIIASADKTLSFVNHVTGDIKTLVTLPFELKSISIHPNGKSLIGGTWSGLLIQVNLADNSYTTLATESSSRILSVKYSPSGNLLAYGVDVLSNKRGIVKLYDFTTQETRQFSGHRAGVYDVEFSPDEKLLASAGLDKRLQLYVLDNPEDLPVEMENNNGFVWDIAFAKGSNLLIAACSESEIRVWPTDPSLLADQICPNITRKNMTQDEWTKYVGNDVEYENTCTGY</sequence>
<evidence type="ECO:0000313" key="9">
    <source>
        <dbReference type="Proteomes" id="UP001597112"/>
    </source>
</evidence>
<organism evidence="8 9">
    <name type="scientific">Ohtaekwangia kribbensis</name>
    <dbReference type="NCBI Taxonomy" id="688913"/>
    <lineage>
        <taxon>Bacteria</taxon>
        <taxon>Pseudomonadati</taxon>
        <taxon>Bacteroidota</taxon>
        <taxon>Cytophagia</taxon>
        <taxon>Cytophagales</taxon>
        <taxon>Fulvivirgaceae</taxon>
        <taxon>Ohtaekwangia</taxon>
    </lineage>
</organism>
<keyword evidence="6" id="KW-0472">Membrane</keyword>
<keyword evidence="4" id="KW-0175">Coiled coil</keyword>
<dbReference type="InterPro" id="IPR049052">
    <property type="entry name" value="nSTAND1"/>
</dbReference>
<dbReference type="Gene3D" id="3.40.50.300">
    <property type="entry name" value="P-loop containing nucleotide triphosphate hydrolases"/>
    <property type="match status" value="1"/>
</dbReference>
<dbReference type="RefSeq" id="WP_377574075.1">
    <property type="nucleotide sequence ID" value="NZ_JBHTKA010000001.1"/>
</dbReference>
<dbReference type="EMBL" id="JBHTKA010000001">
    <property type="protein sequence ID" value="MFD0998050.1"/>
    <property type="molecule type" value="Genomic_DNA"/>
</dbReference>
<keyword evidence="2" id="KW-0677">Repeat</keyword>
<evidence type="ECO:0000313" key="8">
    <source>
        <dbReference type="EMBL" id="MFD0998050.1"/>
    </source>
</evidence>
<dbReference type="InterPro" id="IPR027417">
    <property type="entry name" value="P-loop_NTPase"/>
</dbReference>
<evidence type="ECO:0000256" key="1">
    <source>
        <dbReference type="ARBA" id="ARBA00022574"/>
    </source>
</evidence>
<evidence type="ECO:0000259" key="7">
    <source>
        <dbReference type="Pfam" id="PF20703"/>
    </source>
</evidence>
<comment type="caution">
    <text evidence="8">The sequence shown here is derived from an EMBL/GenBank/DDBJ whole genome shotgun (WGS) entry which is preliminary data.</text>
</comment>
<dbReference type="InterPro" id="IPR015943">
    <property type="entry name" value="WD40/YVTN_repeat-like_dom_sf"/>
</dbReference>
<dbReference type="PANTHER" id="PTHR44019:SF8">
    <property type="entry name" value="POC1 CENTRIOLAR PROTEIN HOMOLOG"/>
    <property type="match status" value="1"/>
</dbReference>
<feature type="domain" description="Novel STAND NTPase 1" evidence="7">
    <location>
        <begin position="28"/>
        <end position="443"/>
    </location>
</feature>
<dbReference type="SMART" id="SM00320">
    <property type="entry name" value="WD40"/>
    <property type="match status" value="3"/>
</dbReference>
<feature type="repeat" description="WD" evidence="3">
    <location>
        <begin position="928"/>
        <end position="969"/>
    </location>
</feature>
<feature type="coiled-coil region" evidence="4">
    <location>
        <begin position="534"/>
        <end position="640"/>
    </location>
</feature>
<dbReference type="Pfam" id="PF20703">
    <property type="entry name" value="nSTAND1"/>
    <property type="match status" value="1"/>
</dbReference>
<keyword evidence="6" id="KW-0812">Transmembrane</keyword>
<dbReference type="SUPFAM" id="SSF50978">
    <property type="entry name" value="WD40 repeat-like"/>
    <property type="match status" value="1"/>
</dbReference>
<dbReference type="CDD" id="cd00267">
    <property type="entry name" value="ABC_ATPase"/>
    <property type="match status" value="1"/>
</dbReference>
<dbReference type="PROSITE" id="PS50082">
    <property type="entry name" value="WD_REPEATS_2"/>
    <property type="match status" value="1"/>
</dbReference>
<protein>
    <submittedName>
        <fullName evidence="8">High-affnity carbon uptake protein Hat/HatR</fullName>
    </submittedName>
</protein>
<keyword evidence="9" id="KW-1185">Reference proteome</keyword>
<evidence type="ECO:0000256" key="2">
    <source>
        <dbReference type="ARBA" id="ARBA00022737"/>
    </source>
</evidence>
<dbReference type="InterPro" id="IPR001680">
    <property type="entry name" value="WD40_rpt"/>
</dbReference>
<accession>A0ABW3JVR3</accession>
<gene>
    <name evidence="8" type="ORF">ACFQ21_01990</name>
</gene>
<evidence type="ECO:0000256" key="3">
    <source>
        <dbReference type="PROSITE-ProRule" id="PRU00221"/>
    </source>
</evidence>
<evidence type="ECO:0000256" key="5">
    <source>
        <dbReference type="SAM" id="MobiDB-lite"/>
    </source>
</evidence>
<dbReference type="Gene3D" id="2.130.10.10">
    <property type="entry name" value="YVTN repeat-like/Quinoprotein amine dehydrogenase"/>
    <property type="match status" value="2"/>
</dbReference>
<feature type="region of interest" description="Disordered" evidence="5">
    <location>
        <begin position="1"/>
        <end position="20"/>
    </location>
</feature>
<dbReference type="InterPro" id="IPR036322">
    <property type="entry name" value="WD40_repeat_dom_sf"/>
</dbReference>
<keyword evidence="1 3" id="KW-0853">WD repeat</keyword>
<evidence type="ECO:0000256" key="6">
    <source>
        <dbReference type="SAM" id="Phobius"/>
    </source>
</evidence>
<reference evidence="9" key="1">
    <citation type="journal article" date="2019" name="Int. J. Syst. Evol. Microbiol.">
        <title>The Global Catalogue of Microorganisms (GCM) 10K type strain sequencing project: providing services to taxonomists for standard genome sequencing and annotation.</title>
        <authorList>
            <consortium name="The Broad Institute Genomics Platform"/>
            <consortium name="The Broad Institute Genome Sequencing Center for Infectious Disease"/>
            <person name="Wu L."/>
            <person name="Ma J."/>
        </authorList>
    </citation>
    <scope>NUCLEOTIDE SEQUENCE [LARGE SCALE GENOMIC DNA]</scope>
    <source>
        <strain evidence="9">CCUG 58938</strain>
    </source>
</reference>
<dbReference type="PROSITE" id="PS50294">
    <property type="entry name" value="WD_REPEATS_REGION"/>
    <property type="match status" value="1"/>
</dbReference>
<keyword evidence="6" id="KW-1133">Transmembrane helix</keyword>
<dbReference type="Pfam" id="PF00400">
    <property type="entry name" value="WD40"/>
    <property type="match status" value="1"/>
</dbReference>
<proteinExistence type="predicted"/>
<name>A0ABW3JVR3_9BACT</name>